<evidence type="ECO:0000256" key="1">
    <source>
        <dbReference type="SAM" id="SignalP"/>
    </source>
</evidence>
<evidence type="ECO:0000313" key="3">
    <source>
        <dbReference type="Proteomes" id="UP001487740"/>
    </source>
</evidence>
<reference evidence="2 3" key="1">
    <citation type="submission" date="2023-03" db="EMBL/GenBank/DDBJ databases">
        <title>High-quality genome of Scylla paramamosain provides insights in environmental adaptation.</title>
        <authorList>
            <person name="Zhang L."/>
        </authorList>
    </citation>
    <scope>NUCLEOTIDE SEQUENCE [LARGE SCALE GENOMIC DNA]</scope>
    <source>
        <strain evidence="2">LZ_2023a</strain>
        <tissue evidence="2">Muscle</tissue>
    </source>
</reference>
<dbReference type="EMBL" id="JARAKH010000001">
    <property type="protein sequence ID" value="KAK8407674.1"/>
    <property type="molecule type" value="Genomic_DNA"/>
</dbReference>
<dbReference type="Proteomes" id="UP001487740">
    <property type="component" value="Unassembled WGS sequence"/>
</dbReference>
<organism evidence="2 3">
    <name type="scientific">Scylla paramamosain</name>
    <name type="common">Mud crab</name>
    <dbReference type="NCBI Taxonomy" id="85552"/>
    <lineage>
        <taxon>Eukaryota</taxon>
        <taxon>Metazoa</taxon>
        <taxon>Ecdysozoa</taxon>
        <taxon>Arthropoda</taxon>
        <taxon>Crustacea</taxon>
        <taxon>Multicrustacea</taxon>
        <taxon>Malacostraca</taxon>
        <taxon>Eumalacostraca</taxon>
        <taxon>Eucarida</taxon>
        <taxon>Decapoda</taxon>
        <taxon>Pleocyemata</taxon>
        <taxon>Brachyura</taxon>
        <taxon>Eubrachyura</taxon>
        <taxon>Portunoidea</taxon>
        <taxon>Portunidae</taxon>
        <taxon>Portuninae</taxon>
        <taxon>Scylla</taxon>
    </lineage>
</organism>
<feature type="signal peptide" evidence="1">
    <location>
        <begin position="1"/>
        <end position="24"/>
    </location>
</feature>
<sequence length="71" mass="7553">MSSLFAVGVSHVLALAVIVARVNTAVERGGFGVCGCTHISCRCCIRDGAMNYFSVKVECSRKRGQDEVLSS</sequence>
<evidence type="ECO:0000313" key="2">
    <source>
        <dbReference type="EMBL" id="KAK8407674.1"/>
    </source>
</evidence>
<dbReference type="AlphaFoldDB" id="A0AAW0V5R5"/>
<accession>A0AAW0V5R5</accession>
<keyword evidence="1" id="KW-0732">Signal</keyword>
<evidence type="ECO:0008006" key="4">
    <source>
        <dbReference type="Google" id="ProtNLM"/>
    </source>
</evidence>
<keyword evidence="3" id="KW-1185">Reference proteome</keyword>
<gene>
    <name evidence="2" type="ORF">O3P69_002314</name>
</gene>
<name>A0AAW0V5R5_SCYPA</name>
<comment type="caution">
    <text evidence="2">The sequence shown here is derived from an EMBL/GenBank/DDBJ whole genome shotgun (WGS) entry which is preliminary data.</text>
</comment>
<feature type="chain" id="PRO_5043463451" description="Secreted protein" evidence="1">
    <location>
        <begin position="25"/>
        <end position="71"/>
    </location>
</feature>
<protein>
    <recommendedName>
        <fullName evidence="4">Secreted protein</fullName>
    </recommendedName>
</protein>
<proteinExistence type="predicted"/>